<dbReference type="Pfam" id="PF10756">
    <property type="entry name" value="bPH_6"/>
    <property type="match status" value="1"/>
</dbReference>
<proteinExistence type="predicted"/>
<dbReference type="AlphaFoldDB" id="A0A073BBH4"/>
<gene>
    <name evidence="3" type="ORF">GU90_06125</name>
</gene>
<feature type="transmembrane region" description="Helical" evidence="1">
    <location>
        <begin position="12"/>
        <end position="33"/>
    </location>
</feature>
<organism evidence="3 4">
    <name type="scientific">Saccharopolyspora rectivirgula</name>
    <dbReference type="NCBI Taxonomy" id="28042"/>
    <lineage>
        <taxon>Bacteria</taxon>
        <taxon>Bacillati</taxon>
        <taxon>Actinomycetota</taxon>
        <taxon>Actinomycetes</taxon>
        <taxon>Pseudonocardiales</taxon>
        <taxon>Pseudonocardiaceae</taxon>
        <taxon>Saccharopolyspora</taxon>
    </lineage>
</organism>
<evidence type="ECO:0000313" key="3">
    <source>
        <dbReference type="EMBL" id="KEI45104.1"/>
    </source>
</evidence>
<sequence>MDNSEAQAWATPVGLLTATWLLTAAAVAWWLASDTALDRFFIGVVVLVLAAFSAYGTICRPRLRADADGLTVRKLFGRQQLPWPAVAIRVNTTRRFGRSIHLLELDTGEHLVVLTRTDLGAEPQDVADRLAQLRP</sequence>
<evidence type="ECO:0000313" key="4">
    <source>
        <dbReference type="Proteomes" id="UP000031419"/>
    </source>
</evidence>
<keyword evidence="4" id="KW-1185">Reference proteome</keyword>
<dbReference type="RefSeq" id="WP_029720516.1">
    <property type="nucleotide sequence ID" value="NZ_JAJUIW010000028.1"/>
</dbReference>
<name>A0A073BBH4_9PSEU</name>
<dbReference type="eggNOG" id="ENOG5033K8W">
    <property type="taxonomic scope" value="Bacteria"/>
</dbReference>
<accession>A0A073BBH4</accession>
<dbReference type="Proteomes" id="UP000031419">
    <property type="component" value="Unassembled WGS sequence"/>
</dbReference>
<protein>
    <recommendedName>
        <fullName evidence="2">Low molecular weight protein antigen 6 PH domain-containing protein</fullName>
    </recommendedName>
</protein>
<evidence type="ECO:0000256" key="1">
    <source>
        <dbReference type="SAM" id="Phobius"/>
    </source>
</evidence>
<keyword evidence="1" id="KW-1133">Transmembrane helix</keyword>
<keyword evidence="1" id="KW-0812">Transmembrane</keyword>
<feature type="transmembrane region" description="Helical" evidence="1">
    <location>
        <begin position="39"/>
        <end position="58"/>
    </location>
</feature>
<dbReference type="STRING" id="28042.GU90_06125"/>
<feature type="domain" description="Low molecular weight protein antigen 6 PH" evidence="2">
    <location>
        <begin position="60"/>
        <end position="134"/>
    </location>
</feature>
<dbReference type="InterPro" id="IPR019692">
    <property type="entry name" value="CFP-6_PH"/>
</dbReference>
<dbReference type="OrthoDB" id="5189227at2"/>
<evidence type="ECO:0000259" key="2">
    <source>
        <dbReference type="Pfam" id="PF10756"/>
    </source>
</evidence>
<dbReference type="EMBL" id="JNVU01000015">
    <property type="protein sequence ID" value="KEI45104.1"/>
    <property type="molecule type" value="Genomic_DNA"/>
</dbReference>
<keyword evidence="1" id="KW-0472">Membrane</keyword>
<reference evidence="3 4" key="1">
    <citation type="submission" date="2014-06" db="EMBL/GenBank/DDBJ databases">
        <title>Saccharopolyspora rectivirgula DSM-43113 Genome sequencing.</title>
        <authorList>
            <person name="Barrera C."/>
            <person name="Millon L."/>
            <person name="Rognon B."/>
            <person name="Zaugg C."/>
            <person name="Monod M."/>
        </authorList>
    </citation>
    <scope>NUCLEOTIDE SEQUENCE [LARGE SCALE GENOMIC DNA]</scope>
    <source>
        <strain evidence="3 4">DSM 43113</strain>
    </source>
</reference>
<comment type="caution">
    <text evidence="3">The sequence shown here is derived from an EMBL/GenBank/DDBJ whole genome shotgun (WGS) entry which is preliminary data.</text>
</comment>